<evidence type="ECO:0000256" key="4">
    <source>
        <dbReference type="ARBA" id="ARBA00022475"/>
    </source>
</evidence>
<gene>
    <name evidence="14" type="primary">dsbB</name>
    <name evidence="16" type="ORF">EV696_10335</name>
</gene>
<feature type="topological domain" description="Cytoplasmic" evidence="14">
    <location>
        <begin position="61"/>
        <end position="66"/>
    </location>
</feature>
<evidence type="ECO:0000256" key="11">
    <source>
        <dbReference type="ARBA" id="ARBA00023157"/>
    </source>
</evidence>
<dbReference type="GO" id="GO:0015035">
    <property type="term" value="F:protein-disulfide reductase activity"/>
    <property type="evidence" value="ECO:0007669"/>
    <property type="project" value="UniProtKB-UniRule"/>
</dbReference>
<name>A0A4V3D7Y4_9GAMM</name>
<evidence type="ECO:0000256" key="7">
    <source>
        <dbReference type="ARBA" id="ARBA00022982"/>
    </source>
</evidence>
<feature type="topological domain" description="Periplasmic" evidence="14">
    <location>
        <begin position="24"/>
        <end position="41"/>
    </location>
</feature>
<feature type="transmembrane region" description="Helical" evidence="15">
    <location>
        <begin position="7"/>
        <end position="25"/>
    </location>
</feature>
<keyword evidence="11 14" id="KW-1015">Disulfide bond</keyword>
<comment type="caution">
    <text evidence="14">Lacks conserved residue(s) required for the propagation of feature annotation.</text>
</comment>
<dbReference type="Gene3D" id="1.20.1550.10">
    <property type="entry name" value="DsbB-like"/>
    <property type="match status" value="1"/>
</dbReference>
<feature type="disulfide bond" description="Redox-active" evidence="14">
    <location>
        <begin position="33"/>
        <end position="36"/>
    </location>
</feature>
<dbReference type="InterPro" id="IPR022920">
    <property type="entry name" value="Disulphide_bond_form_DsbB"/>
</dbReference>
<dbReference type="InterPro" id="IPR003752">
    <property type="entry name" value="DiS_bond_form_DsbB/BdbC"/>
</dbReference>
<evidence type="ECO:0000256" key="15">
    <source>
        <dbReference type="SAM" id="Phobius"/>
    </source>
</evidence>
<dbReference type="SUPFAM" id="SSF158442">
    <property type="entry name" value="DsbB-like"/>
    <property type="match status" value="1"/>
</dbReference>
<protein>
    <recommendedName>
        <fullName evidence="14">Disulfide bond formation protein B</fullName>
    </recommendedName>
    <alternativeName>
        <fullName evidence="14">Disulfide oxidoreductase</fullName>
    </alternativeName>
</protein>
<evidence type="ECO:0000256" key="12">
    <source>
        <dbReference type="ARBA" id="ARBA00023186"/>
    </source>
</evidence>
<comment type="similarity">
    <text evidence="2 14">Belongs to the DsbB family.</text>
</comment>
<keyword evidence="9 14" id="KW-0560">Oxidoreductase</keyword>
<keyword evidence="6 14" id="KW-0812">Transmembrane</keyword>
<keyword evidence="10 14" id="KW-0472">Membrane</keyword>
<evidence type="ECO:0000313" key="16">
    <source>
        <dbReference type="EMBL" id="TDQ49667.1"/>
    </source>
</evidence>
<organism evidence="16 17">
    <name type="scientific">Permianibacter aggregans</name>
    <dbReference type="NCBI Taxonomy" id="1510150"/>
    <lineage>
        <taxon>Bacteria</taxon>
        <taxon>Pseudomonadati</taxon>
        <taxon>Pseudomonadota</taxon>
        <taxon>Gammaproteobacteria</taxon>
        <taxon>Pseudomonadales</taxon>
        <taxon>Pseudomonadaceae</taxon>
        <taxon>Permianibacter</taxon>
    </lineage>
</organism>
<dbReference type="AlphaFoldDB" id="A0A4V3D7Y4"/>
<keyword evidence="13 14" id="KW-0676">Redox-active center</keyword>
<dbReference type="RefSeq" id="WP_133588182.1">
    <property type="nucleotide sequence ID" value="NZ_CP037953.1"/>
</dbReference>
<keyword evidence="7 14" id="KW-0249">Electron transport</keyword>
<dbReference type="Pfam" id="PF02600">
    <property type="entry name" value="DsbB"/>
    <property type="match status" value="1"/>
</dbReference>
<evidence type="ECO:0000256" key="3">
    <source>
        <dbReference type="ARBA" id="ARBA00022448"/>
    </source>
</evidence>
<proteinExistence type="inferred from homology"/>
<evidence type="ECO:0000256" key="14">
    <source>
        <dbReference type="HAMAP-Rule" id="MF_00286"/>
    </source>
</evidence>
<evidence type="ECO:0000256" key="5">
    <source>
        <dbReference type="ARBA" id="ARBA00022519"/>
    </source>
</evidence>
<dbReference type="HAMAP" id="MF_00286">
    <property type="entry name" value="DsbB"/>
    <property type="match status" value="1"/>
</dbReference>
<evidence type="ECO:0000313" key="17">
    <source>
        <dbReference type="Proteomes" id="UP000295375"/>
    </source>
</evidence>
<dbReference type="GO" id="GO:0005886">
    <property type="term" value="C:plasma membrane"/>
    <property type="evidence" value="ECO:0007669"/>
    <property type="project" value="UniProtKB-SubCell"/>
</dbReference>
<dbReference type="EMBL" id="SNYM01000003">
    <property type="protein sequence ID" value="TDQ49667.1"/>
    <property type="molecule type" value="Genomic_DNA"/>
</dbReference>
<dbReference type="InterPro" id="IPR050183">
    <property type="entry name" value="DsbB"/>
</dbReference>
<dbReference type="OrthoDB" id="3711263at2"/>
<sequence>MHSRTLNWLLAFVCHELLVAAYYFQYVEGLQPCPLCIVQRLAVFLIGVFALLLAVTNAKPATLLNRVFNGLGLASAVLGIVAAGRQVWLQSLPKDEVPACGPSLDYMMEVFSTSEVLSELFKGSGACAEVDWTLLGLSMGAWMLVFFSVTALFFLWRLFRK</sequence>
<keyword evidence="4 14" id="KW-1003">Cell membrane</keyword>
<keyword evidence="17" id="KW-1185">Reference proteome</keyword>
<comment type="caution">
    <text evidence="16">The sequence shown here is derived from an EMBL/GenBank/DDBJ whole genome shotgun (WGS) entry which is preliminary data.</text>
</comment>
<evidence type="ECO:0000256" key="8">
    <source>
        <dbReference type="ARBA" id="ARBA00022989"/>
    </source>
</evidence>
<dbReference type="GO" id="GO:0009055">
    <property type="term" value="F:electron transfer activity"/>
    <property type="evidence" value="ECO:0007669"/>
    <property type="project" value="UniProtKB-UniRule"/>
</dbReference>
<feature type="transmembrane region" description="Helical" evidence="15">
    <location>
        <begin position="67"/>
        <end position="88"/>
    </location>
</feature>
<evidence type="ECO:0000256" key="13">
    <source>
        <dbReference type="ARBA" id="ARBA00023284"/>
    </source>
</evidence>
<dbReference type="PANTHER" id="PTHR36570:SF3">
    <property type="entry name" value="DISULFIDE BOND FORMATION PROTEIN B"/>
    <property type="match status" value="1"/>
</dbReference>
<evidence type="ECO:0000256" key="6">
    <source>
        <dbReference type="ARBA" id="ARBA00022692"/>
    </source>
</evidence>
<keyword evidence="12 14" id="KW-0143">Chaperone</keyword>
<dbReference type="PANTHER" id="PTHR36570">
    <property type="entry name" value="DISULFIDE BOND FORMATION PROTEIN B"/>
    <property type="match status" value="1"/>
</dbReference>
<evidence type="ECO:0000256" key="9">
    <source>
        <dbReference type="ARBA" id="ARBA00023002"/>
    </source>
</evidence>
<feature type="topological domain" description="Cytoplasmic" evidence="14">
    <location>
        <position position="161"/>
    </location>
</feature>
<evidence type="ECO:0000256" key="2">
    <source>
        <dbReference type="ARBA" id="ARBA00008823"/>
    </source>
</evidence>
<evidence type="ECO:0000256" key="1">
    <source>
        <dbReference type="ARBA" id="ARBA00004429"/>
    </source>
</evidence>
<comment type="function">
    <text evidence="14">Required for disulfide bond formation in some periplasmic proteins. Acts by oxidizing the DsbA protein.</text>
</comment>
<evidence type="ECO:0000256" key="10">
    <source>
        <dbReference type="ARBA" id="ARBA00023136"/>
    </source>
</evidence>
<keyword evidence="8 14" id="KW-1133">Transmembrane helix</keyword>
<dbReference type="GO" id="GO:0006457">
    <property type="term" value="P:protein folding"/>
    <property type="evidence" value="ECO:0007669"/>
    <property type="project" value="InterPro"/>
</dbReference>
<dbReference type="Proteomes" id="UP000295375">
    <property type="component" value="Unassembled WGS sequence"/>
</dbReference>
<reference evidence="16 17" key="1">
    <citation type="submission" date="2019-03" db="EMBL/GenBank/DDBJ databases">
        <title>Genomic Encyclopedia of Type Strains, Phase IV (KMG-IV): sequencing the most valuable type-strain genomes for metagenomic binning, comparative biology and taxonomic classification.</title>
        <authorList>
            <person name="Goeker M."/>
        </authorList>
    </citation>
    <scope>NUCLEOTIDE SEQUENCE [LARGE SCALE GENOMIC DNA]</scope>
    <source>
        <strain evidence="16 17">DSM 103792</strain>
    </source>
</reference>
<comment type="subcellular location">
    <subcellularLocation>
        <location evidence="1">Cell inner membrane</location>
        <topology evidence="1">Multi-pass membrane protein</topology>
    </subcellularLocation>
    <subcellularLocation>
        <location evidence="14">Cell membrane</location>
        <topology evidence="14">Multi-pass membrane protein</topology>
    </subcellularLocation>
</comment>
<keyword evidence="5" id="KW-0997">Cell inner membrane</keyword>
<feature type="transmembrane region" description="Helical" evidence="15">
    <location>
        <begin position="37"/>
        <end position="55"/>
    </location>
</feature>
<feature type="topological domain" description="Cytoplasmic" evidence="14">
    <location>
        <begin position="1"/>
        <end position="6"/>
    </location>
</feature>
<accession>A0A4V3D7Y4</accession>
<feature type="transmembrane region" description="Helical" evidence="15">
    <location>
        <begin position="139"/>
        <end position="159"/>
    </location>
</feature>
<dbReference type="InterPro" id="IPR023380">
    <property type="entry name" value="DsbB-like_sf"/>
</dbReference>
<keyword evidence="3 14" id="KW-0813">Transport</keyword>